<name>A0ABU4SWR7_9PSEU</name>
<keyword evidence="2" id="KW-1185">Reference proteome</keyword>
<comment type="caution">
    <text evidence="1">The sequence shown here is derived from an EMBL/GenBank/DDBJ whole genome shotgun (WGS) entry which is preliminary data.</text>
</comment>
<dbReference type="EMBL" id="JAXAVW010000006">
    <property type="protein sequence ID" value="MDX8030330.1"/>
    <property type="molecule type" value="Genomic_DNA"/>
</dbReference>
<protein>
    <submittedName>
        <fullName evidence="1">Uncharacterized protein</fullName>
    </submittedName>
</protein>
<dbReference type="RefSeq" id="WP_319965341.1">
    <property type="nucleotide sequence ID" value="NZ_JAXAVW010000006.1"/>
</dbReference>
<evidence type="ECO:0000313" key="2">
    <source>
        <dbReference type="Proteomes" id="UP001285521"/>
    </source>
</evidence>
<organism evidence="1 2">
    <name type="scientific">Lentzea miocenica</name>
    <dbReference type="NCBI Taxonomy" id="3095431"/>
    <lineage>
        <taxon>Bacteria</taxon>
        <taxon>Bacillati</taxon>
        <taxon>Actinomycetota</taxon>
        <taxon>Actinomycetes</taxon>
        <taxon>Pseudonocardiales</taxon>
        <taxon>Pseudonocardiaceae</taxon>
        <taxon>Lentzea</taxon>
    </lineage>
</organism>
<reference evidence="1 2" key="1">
    <citation type="submission" date="2023-11" db="EMBL/GenBank/DDBJ databases">
        <title>Lentzea sokolovensis, sp. nov., Lentzea kristufkii, sp. nov., and Lentzea miocenensis, sp. nov., rare actinobacteria from Sokolov Coal Basin, Miocene lacustrine sediment, Czech Republic.</title>
        <authorList>
            <person name="Lara A."/>
            <person name="Kotroba L."/>
            <person name="Nouioui I."/>
            <person name="Neumann-Schaal M."/>
            <person name="Mast Y."/>
            <person name="Chronakova A."/>
        </authorList>
    </citation>
    <scope>NUCLEOTIDE SEQUENCE [LARGE SCALE GENOMIC DNA]</scope>
    <source>
        <strain evidence="1 2">BCCO 10_0856</strain>
    </source>
</reference>
<dbReference type="Proteomes" id="UP001285521">
    <property type="component" value="Unassembled WGS sequence"/>
</dbReference>
<accession>A0ABU4SWR7</accession>
<proteinExistence type="predicted"/>
<sequence>MNFTEDSTWVISSGDGGTFPLFVRDALGISTPMADSIPRLAPPVPRLTGVEVPGLAQGWDRWWLECATGSSHEPVGVPNHLRAAYTRWSDPRSLQSTYIRDEVRRTFSASLHEVVTELQEELGRQLVFSLDVLQIPVEGQFWRRLQRDRVLVSEELLLSRNVIAPLESVIRELAQ</sequence>
<evidence type="ECO:0000313" key="1">
    <source>
        <dbReference type="EMBL" id="MDX8030330.1"/>
    </source>
</evidence>
<gene>
    <name evidence="1" type="ORF">SK803_08915</name>
</gene>